<evidence type="ECO:0000313" key="1">
    <source>
        <dbReference type="EMBL" id="KKN48497.1"/>
    </source>
</evidence>
<protein>
    <submittedName>
        <fullName evidence="1">Uncharacterized protein</fullName>
    </submittedName>
</protein>
<name>A0A0F9RFT6_9ZZZZ</name>
<sequence>MPTPQEVAEIKRLSAILEGKRPEPTELTHISNTGTSNPDDIFLQKGPTREDNKAMAKILSKFSKTTGITKFSTVDDGATNVVSNLIETAQIDRELREALITKKENNAVKIGAWKIKKHLRENVIGKDETIYRVSNVTTNQAIKASFLVLESARTVVKLLNQGAEVSHPTIKKIAELELTYRKQRQKALEERRSWHRAKKLNDEFKKDLYEAKFDAAKSRALLTREQIRNIYYTL</sequence>
<dbReference type="AlphaFoldDB" id="A0A0F9RFT6"/>
<gene>
    <name evidence="1" type="ORF">LCGC14_0652500</name>
</gene>
<accession>A0A0F9RFT6</accession>
<dbReference type="EMBL" id="LAZR01001218">
    <property type="protein sequence ID" value="KKN48497.1"/>
    <property type="molecule type" value="Genomic_DNA"/>
</dbReference>
<organism evidence="1">
    <name type="scientific">marine sediment metagenome</name>
    <dbReference type="NCBI Taxonomy" id="412755"/>
    <lineage>
        <taxon>unclassified sequences</taxon>
        <taxon>metagenomes</taxon>
        <taxon>ecological metagenomes</taxon>
    </lineage>
</organism>
<comment type="caution">
    <text evidence="1">The sequence shown here is derived from an EMBL/GenBank/DDBJ whole genome shotgun (WGS) entry which is preliminary data.</text>
</comment>
<proteinExistence type="predicted"/>
<reference evidence="1" key="1">
    <citation type="journal article" date="2015" name="Nature">
        <title>Complex archaea that bridge the gap between prokaryotes and eukaryotes.</title>
        <authorList>
            <person name="Spang A."/>
            <person name="Saw J.H."/>
            <person name="Jorgensen S.L."/>
            <person name="Zaremba-Niedzwiedzka K."/>
            <person name="Martijn J."/>
            <person name="Lind A.E."/>
            <person name="van Eijk R."/>
            <person name="Schleper C."/>
            <person name="Guy L."/>
            <person name="Ettema T.J."/>
        </authorList>
    </citation>
    <scope>NUCLEOTIDE SEQUENCE</scope>
</reference>